<sequence length="1330" mass="152685">MNLYLEKPNLEDDLVQVTTSDPRKIDLTADCDIWIGLCAISRHAYPTSTCKGQGVNFPSGLKIVQTDFYVYDLLSGADTIEEATCHIREVNNLLSSAGFSLRKWRSNVPEVLSGFSEQVEDRHNLRDFESDSCVKILGICRNPSLDIFQILVNDIPEQRNSKRHLLSHISRIFDPIGWLSPVIIRLKILLQSLWKQKFNWDDPLPDTLCSQWGALLSVELHGFCDSSEVAYAAVFYIISHFKSGQVKVSLIASKTRVAPLKMISIPRLELCAALLLATLYDNIGNSLCLQIDRVFLWTDSKIVLSWIKSESRHWKPFVGNRIAEVQRLTLHSSWHYVISKDNPADCASRGITPSELVDHSLWWRGPTWLSDVNFEVLIKTQYDFSKEISGNNLVKKIIHQCLMCFRAKRQVTKQIMGDLPMNRMVKSNPFTKTGIDFAGPFFFFDETKHQKIQNSDDFNPLTPGYFLIGRPLTAPPESNDDDDVPINYLDRWSLNKKIKNVFWKRWNREYLNNLQQRLKWQYSSPNIKEGDLILLKDTISPPAMYWSLGRITKVFPGADGKVRVVEVKTKHQERLTRTVSKIVPLPLLRTKLVHRGGNHAFHLKIYFFFAIGPNSQIPDIEKLQYLKGQLRGEALRLVKAFPITADNYVEFWQTLLTRYDNPKDLIFTQIDNALRLPKLADGNHNSMFKLLDSCNEIVRTVKIFDSTRPEVYDQYRSFIKEYLELGHMSLVPKEDIIEGRYYLPHHSVIKEKSCTTKLRVVFDASVKTDSGLSLNDALIPGPKIQQDLFHIILRFRIHPVAINADIAKMYRQIRRSQEDSEFKRIVWRNDPQDKIKDYRLETGHLWGLFVHHFWPLRIIKQLALDEQSKFPKASKIALTDFYVDDLVTGTFSVDEGKNLVQELYEELRRKLTLINQDLPSLEHIQIPRCVVPGNFMKVEFHGFCDASQKAYAASLYLKMDKLNNACETKRRTLESVIAEEDGELRKQEPSLEMLMSLRPKLLRCKDRFLIASDCLIEQLIKADREDEEIEDVDIGERRKVKSSSTSEVGTTEIWRRSTGVVQFWSAFQSVHDDDSISACVKFQYLQNCMIKGSVSEEIVSSFPNSAANYPLAISTLKERFGREDMLVEVYVRDSIAIILENVYGRNTTSFSTLYVRLSSQLRALGSLGVTTDKCAAILYPMHKSSEVLLEKLMEFLKHEVEGSERMRLARQPFSSSYPSQFNRDKPPKPKISVASAAILKGSQNSDGIEEKSKNTDASVDMSNRVRCQDVLLQTIMVKINGENKSKVVRVMLDSGSQNSSTALAWIKRDMNWSVFVAGRVKKIRQKFKHN</sequence>
<dbReference type="Pfam" id="PF05380">
    <property type="entry name" value="Peptidase_A17"/>
    <property type="match status" value="3"/>
</dbReference>
<evidence type="ECO:0000259" key="1">
    <source>
        <dbReference type="Pfam" id="PF18701"/>
    </source>
</evidence>
<dbReference type="InterPro" id="IPR040676">
    <property type="entry name" value="DUF5641"/>
</dbReference>
<dbReference type="InterPro" id="IPR005312">
    <property type="entry name" value="DUF1759"/>
</dbReference>
<dbReference type="PANTHER" id="PTHR47331:SF4">
    <property type="entry name" value="PEPTIDASE S1 DOMAIN-CONTAINING PROTEIN"/>
    <property type="match status" value="1"/>
</dbReference>
<gene>
    <name evidence="2" type="ORF">LAZ67_3004614</name>
</gene>
<dbReference type="InterPro" id="IPR043502">
    <property type="entry name" value="DNA/RNA_pol_sf"/>
</dbReference>
<accession>A0ABY6K9J3</accession>
<reference evidence="2 3" key="1">
    <citation type="submission" date="2022-01" db="EMBL/GenBank/DDBJ databases">
        <title>A chromosomal length assembly of Cordylochernes scorpioides.</title>
        <authorList>
            <person name="Zeh D."/>
            <person name="Zeh J."/>
        </authorList>
    </citation>
    <scope>NUCLEOTIDE SEQUENCE [LARGE SCALE GENOMIC DNA]</scope>
    <source>
        <strain evidence="2">IN4F17</strain>
        <tissue evidence="2">Whole Body</tissue>
    </source>
</reference>
<dbReference type="Proteomes" id="UP001235939">
    <property type="component" value="Chromosome 03"/>
</dbReference>
<name>A0ABY6K9J3_9ARAC</name>
<evidence type="ECO:0000313" key="3">
    <source>
        <dbReference type="Proteomes" id="UP001235939"/>
    </source>
</evidence>
<dbReference type="SUPFAM" id="SSF56672">
    <property type="entry name" value="DNA/RNA polymerases"/>
    <property type="match status" value="2"/>
</dbReference>
<evidence type="ECO:0000313" key="2">
    <source>
        <dbReference type="EMBL" id="UYV65534.1"/>
    </source>
</evidence>
<feature type="domain" description="DUF5641" evidence="1">
    <location>
        <begin position="491"/>
        <end position="585"/>
    </location>
</feature>
<dbReference type="PANTHER" id="PTHR47331">
    <property type="entry name" value="PHD-TYPE DOMAIN-CONTAINING PROTEIN"/>
    <property type="match status" value="1"/>
</dbReference>
<dbReference type="Pfam" id="PF03564">
    <property type="entry name" value="DUF1759"/>
    <property type="match status" value="2"/>
</dbReference>
<dbReference type="Pfam" id="PF18701">
    <property type="entry name" value="DUF5641"/>
    <property type="match status" value="1"/>
</dbReference>
<protein>
    <recommendedName>
        <fullName evidence="1">DUF5641 domain-containing protein</fullName>
    </recommendedName>
</protein>
<keyword evidence="3" id="KW-1185">Reference proteome</keyword>
<dbReference type="EMBL" id="CP092865">
    <property type="protein sequence ID" value="UYV65534.1"/>
    <property type="molecule type" value="Genomic_DNA"/>
</dbReference>
<dbReference type="InterPro" id="IPR008042">
    <property type="entry name" value="Retrotrans_Pao"/>
</dbReference>
<proteinExistence type="predicted"/>
<organism evidence="2 3">
    <name type="scientific">Cordylochernes scorpioides</name>
    <dbReference type="NCBI Taxonomy" id="51811"/>
    <lineage>
        <taxon>Eukaryota</taxon>
        <taxon>Metazoa</taxon>
        <taxon>Ecdysozoa</taxon>
        <taxon>Arthropoda</taxon>
        <taxon>Chelicerata</taxon>
        <taxon>Arachnida</taxon>
        <taxon>Pseudoscorpiones</taxon>
        <taxon>Cheliferoidea</taxon>
        <taxon>Chernetidae</taxon>
        <taxon>Cordylochernes</taxon>
    </lineage>
</organism>